<dbReference type="CDD" id="cd01996">
    <property type="entry name" value="AANH_WbpG-like"/>
    <property type="match status" value="1"/>
</dbReference>
<dbReference type="InterPro" id="IPR014729">
    <property type="entry name" value="Rossmann-like_a/b/a_fold"/>
</dbReference>
<proteinExistence type="predicted"/>
<evidence type="ECO:0000313" key="1">
    <source>
        <dbReference type="EMBL" id="SUA50698.1"/>
    </source>
</evidence>
<name>A0A378XAK5_9BURK</name>
<dbReference type="InterPro" id="IPR020022">
    <property type="entry name" value="N-acetyl_sugar_amidoTrfase"/>
</dbReference>
<dbReference type="OrthoDB" id="8557965at2"/>
<sequence length="369" mass="42527">MTDNNHQIYTRCVMDTTDPEITFDAQGVCNHCHEFDQVTAKRWFPNEEGKRKLDVLVAQLKKEGEGKAYDCILGLSGGLDSSFLALVMKDYGLRPLVVHVDAGWNSEDAVKNINTVVDYCGFKLHTKVVDWEEVKDLQLAYLKAGVANQDVVQDHAFFANLYHFAVDNDIRYVINGGNIATESTFPSAWHHAAMDEISLKAIHKKYGKVALKDYQTISFFEYYVYFPFVKKMTAVRPLNLMPYSQEIAQQRLESIGYISYERKHGESRFTKFFQNYYLPKKFNMDKRKITREQAVEKLNEPLYDHAELAEDKAFIAEKLSITVSELDKYIEEPGRHYTDFPNWDSRYALLKKVQGIVAKLTGKNLNAYS</sequence>
<evidence type="ECO:0000313" key="2">
    <source>
        <dbReference type="Proteomes" id="UP000254603"/>
    </source>
</evidence>
<organism evidence="1 2">
    <name type="scientific">Oligella ureolytica</name>
    <dbReference type="NCBI Taxonomy" id="90244"/>
    <lineage>
        <taxon>Bacteria</taxon>
        <taxon>Pseudomonadati</taxon>
        <taxon>Pseudomonadota</taxon>
        <taxon>Betaproteobacteria</taxon>
        <taxon>Burkholderiales</taxon>
        <taxon>Alcaligenaceae</taxon>
        <taxon>Oligella</taxon>
    </lineage>
</organism>
<reference evidence="1 2" key="1">
    <citation type="submission" date="2018-06" db="EMBL/GenBank/DDBJ databases">
        <authorList>
            <consortium name="Pathogen Informatics"/>
            <person name="Doyle S."/>
        </authorList>
    </citation>
    <scope>NUCLEOTIDE SEQUENCE [LARGE SCALE GENOMIC DNA]</scope>
    <source>
        <strain evidence="1 2">NCTC11997</strain>
    </source>
</reference>
<accession>A0A378XAK5</accession>
<dbReference type="STRING" id="1122619.GCA_000373745_01299"/>
<dbReference type="Proteomes" id="UP000254603">
    <property type="component" value="Unassembled WGS sequence"/>
</dbReference>
<protein>
    <submittedName>
        <fullName evidence="1">Predicted ATPase of the PP-loop superfamily implicated in cell cycle control</fullName>
    </submittedName>
</protein>
<gene>
    <name evidence="1" type="ORF">NCTC11997_00332</name>
</gene>
<dbReference type="RefSeq" id="WP_018574483.1">
    <property type="nucleotide sequence ID" value="NZ_CP065725.1"/>
</dbReference>
<dbReference type="EMBL" id="UGSB01000001">
    <property type="protein sequence ID" value="SUA50698.1"/>
    <property type="molecule type" value="Genomic_DNA"/>
</dbReference>
<dbReference type="NCBIfam" id="TIGR03573">
    <property type="entry name" value="WbuX"/>
    <property type="match status" value="1"/>
</dbReference>
<dbReference type="AlphaFoldDB" id="A0A378XAK5"/>
<dbReference type="Gene3D" id="3.40.50.620">
    <property type="entry name" value="HUPs"/>
    <property type="match status" value="1"/>
</dbReference>
<dbReference type="SUPFAM" id="SSF52402">
    <property type="entry name" value="Adenine nucleotide alpha hydrolases-like"/>
    <property type="match status" value="1"/>
</dbReference>